<organism evidence="9 10">
    <name type="scientific">Microlunatus flavus</name>
    <dbReference type="NCBI Taxonomy" id="1036181"/>
    <lineage>
        <taxon>Bacteria</taxon>
        <taxon>Bacillati</taxon>
        <taxon>Actinomycetota</taxon>
        <taxon>Actinomycetes</taxon>
        <taxon>Propionibacteriales</taxon>
        <taxon>Propionibacteriaceae</taxon>
        <taxon>Microlunatus</taxon>
    </lineage>
</organism>
<evidence type="ECO:0000256" key="2">
    <source>
        <dbReference type="ARBA" id="ARBA00022729"/>
    </source>
</evidence>
<feature type="transmembrane region" description="Helical" evidence="7">
    <location>
        <begin position="44"/>
        <end position="64"/>
    </location>
</feature>
<keyword evidence="7" id="KW-1133">Transmembrane helix</keyword>
<protein>
    <submittedName>
        <fullName evidence="9">Protein-disulfide isomerase</fullName>
    </submittedName>
</protein>
<reference evidence="10" key="1">
    <citation type="submission" date="2016-10" db="EMBL/GenBank/DDBJ databases">
        <authorList>
            <person name="Varghese N."/>
            <person name="Submissions S."/>
        </authorList>
    </citation>
    <scope>NUCLEOTIDE SEQUENCE [LARGE SCALE GENOMIC DNA]</scope>
    <source>
        <strain evidence="10">CGMCC 4.6856</strain>
    </source>
</reference>
<dbReference type="SUPFAM" id="SSF52833">
    <property type="entry name" value="Thioredoxin-like"/>
    <property type="match status" value="1"/>
</dbReference>
<dbReference type="PANTHER" id="PTHR13887">
    <property type="entry name" value="GLUTATHIONE S-TRANSFERASE KAPPA"/>
    <property type="match status" value="1"/>
</dbReference>
<evidence type="ECO:0000256" key="7">
    <source>
        <dbReference type="SAM" id="Phobius"/>
    </source>
</evidence>
<accession>A0A1H8ZUC5</accession>
<keyword evidence="2" id="KW-0732">Signal</keyword>
<feature type="domain" description="Thioredoxin-like fold" evidence="8">
    <location>
        <begin position="105"/>
        <end position="259"/>
    </location>
</feature>
<evidence type="ECO:0000256" key="4">
    <source>
        <dbReference type="ARBA" id="ARBA00023157"/>
    </source>
</evidence>
<keyword evidence="9" id="KW-0413">Isomerase</keyword>
<evidence type="ECO:0000256" key="3">
    <source>
        <dbReference type="ARBA" id="ARBA00023002"/>
    </source>
</evidence>
<dbReference type="Proteomes" id="UP000198504">
    <property type="component" value="Unassembled WGS sequence"/>
</dbReference>
<dbReference type="CDD" id="cd02972">
    <property type="entry name" value="DsbA_family"/>
    <property type="match status" value="1"/>
</dbReference>
<dbReference type="Pfam" id="PF13462">
    <property type="entry name" value="Thioredoxin_4"/>
    <property type="match status" value="1"/>
</dbReference>
<keyword evidence="7" id="KW-0472">Membrane</keyword>
<dbReference type="AlphaFoldDB" id="A0A1H8ZUC5"/>
<keyword evidence="7" id="KW-0812">Transmembrane</keyword>
<name>A0A1H8ZUC5_9ACTN</name>
<evidence type="ECO:0000256" key="5">
    <source>
        <dbReference type="ARBA" id="ARBA00023284"/>
    </source>
</evidence>
<evidence type="ECO:0000256" key="6">
    <source>
        <dbReference type="SAM" id="MobiDB-lite"/>
    </source>
</evidence>
<gene>
    <name evidence="9" type="ORF">SAMN05421756_101367</name>
</gene>
<sequence>MAKTASTKPGGRNDPAASDRRRQARAAQQAALARAKRRRTLTQVAIIGGVAVVVIAIVATAVLLGRRGSTPAADGTAGGAPSFSGTTNVGSGASVPLAIGGSDVPNGVRVGKTDAKVTMDLWVDYSCPHCQEFEGQNNATITDLVASGKLAVTYHNIQIVTDYGTEAGSASACMAVHDPGAWPAFNAALYANHTAGTDGWGPSDFASFAASNGAGDATQKCITDAPYKDWISQNTAASVKAGVTGTPTMFIDGAKTDTLSGQALVDRVNSLASA</sequence>
<dbReference type="Gene3D" id="3.40.30.10">
    <property type="entry name" value="Glutaredoxin"/>
    <property type="match status" value="1"/>
</dbReference>
<evidence type="ECO:0000313" key="10">
    <source>
        <dbReference type="Proteomes" id="UP000198504"/>
    </source>
</evidence>
<dbReference type="RefSeq" id="WP_091177408.1">
    <property type="nucleotide sequence ID" value="NZ_FOFA01000001.1"/>
</dbReference>
<keyword evidence="5" id="KW-0676">Redox-active center</keyword>
<comment type="similarity">
    <text evidence="1">Belongs to the thioredoxin family. DsbA subfamily.</text>
</comment>
<evidence type="ECO:0000256" key="1">
    <source>
        <dbReference type="ARBA" id="ARBA00005791"/>
    </source>
</evidence>
<keyword evidence="10" id="KW-1185">Reference proteome</keyword>
<dbReference type="InterPro" id="IPR036249">
    <property type="entry name" value="Thioredoxin-like_sf"/>
</dbReference>
<dbReference type="PANTHER" id="PTHR13887:SF14">
    <property type="entry name" value="DISULFIDE BOND FORMATION PROTEIN D"/>
    <property type="match status" value="1"/>
</dbReference>
<evidence type="ECO:0000313" key="9">
    <source>
        <dbReference type="EMBL" id="SEP68106.1"/>
    </source>
</evidence>
<proteinExistence type="inferred from homology"/>
<dbReference type="GO" id="GO:0016853">
    <property type="term" value="F:isomerase activity"/>
    <property type="evidence" value="ECO:0007669"/>
    <property type="project" value="UniProtKB-KW"/>
</dbReference>
<evidence type="ECO:0000259" key="8">
    <source>
        <dbReference type="Pfam" id="PF13462"/>
    </source>
</evidence>
<dbReference type="GO" id="GO:0016491">
    <property type="term" value="F:oxidoreductase activity"/>
    <property type="evidence" value="ECO:0007669"/>
    <property type="project" value="UniProtKB-KW"/>
</dbReference>
<keyword evidence="3" id="KW-0560">Oxidoreductase</keyword>
<dbReference type="OrthoDB" id="117402at2"/>
<dbReference type="STRING" id="1036181.SAMN05421756_101367"/>
<dbReference type="InterPro" id="IPR012336">
    <property type="entry name" value="Thioredoxin-like_fold"/>
</dbReference>
<feature type="region of interest" description="Disordered" evidence="6">
    <location>
        <begin position="1"/>
        <end position="25"/>
    </location>
</feature>
<keyword evidence="4" id="KW-1015">Disulfide bond</keyword>
<dbReference type="EMBL" id="FOFA01000001">
    <property type="protein sequence ID" value="SEP68106.1"/>
    <property type="molecule type" value="Genomic_DNA"/>
</dbReference>